<organism evidence="5">
    <name type="scientific">Hyperionvirus sp</name>
    <dbReference type="NCBI Taxonomy" id="2487770"/>
    <lineage>
        <taxon>Viruses</taxon>
        <taxon>Varidnaviria</taxon>
        <taxon>Bamfordvirae</taxon>
        <taxon>Nucleocytoviricota</taxon>
        <taxon>Megaviricetes</taxon>
        <taxon>Imitervirales</taxon>
        <taxon>Mimiviridae</taxon>
        <taxon>Klosneuvirinae</taxon>
    </lineage>
</organism>
<evidence type="ECO:0000259" key="4">
    <source>
        <dbReference type="PROSITE" id="PS50865"/>
    </source>
</evidence>
<keyword evidence="1" id="KW-0479">Metal-binding</keyword>
<proteinExistence type="predicted"/>
<keyword evidence="3" id="KW-0862">Zinc</keyword>
<name>A0A3G5ABX3_9VIRU</name>
<dbReference type="Gene3D" id="6.10.140.2220">
    <property type="match status" value="1"/>
</dbReference>
<keyword evidence="2" id="KW-0863">Zinc-finger</keyword>
<feature type="domain" description="MYND-type" evidence="4">
    <location>
        <begin position="23"/>
        <end position="68"/>
    </location>
</feature>
<dbReference type="SUPFAM" id="SSF144232">
    <property type="entry name" value="HIT/MYND zinc finger-like"/>
    <property type="match status" value="1"/>
</dbReference>
<protein>
    <recommendedName>
        <fullName evidence="4">MYND-type domain-containing protein</fullName>
    </recommendedName>
</protein>
<evidence type="ECO:0000256" key="3">
    <source>
        <dbReference type="ARBA" id="ARBA00022833"/>
    </source>
</evidence>
<dbReference type="InterPro" id="IPR002893">
    <property type="entry name" value="Znf_MYND"/>
</dbReference>
<dbReference type="EMBL" id="MK072417">
    <property type="protein sequence ID" value="AYV84716.1"/>
    <property type="molecule type" value="Genomic_DNA"/>
</dbReference>
<accession>A0A3G5ABX3</accession>
<reference evidence="5" key="1">
    <citation type="submission" date="2018-10" db="EMBL/GenBank/DDBJ databases">
        <title>Hidden diversity of soil giant viruses.</title>
        <authorList>
            <person name="Schulz F."/>
            <person name="Alteio L."/>
            <person name="Goudeau D."/>
            <person name="Ryan E.M."/>
            <person name="Malmstrom R.R."/>
            <person name="Blanchard J."/>
            <person name="Woyke T."/>
        </authorList>
    </citation>
    <scope>NUCLEOTIDE SEQUENCE</scope>
    <source>
        <strain evidence="5">HYV1</strain>
    </source>
</reference>
<evidence type="ECO:0000313" key="5">
    <source>
        <dbReference type="EMBL" id="AYV84716.1"/>
    </source>
</evidence>
<dbReference type="GO" id="GO:0008270">
    <property type="term" value="F:zinc ion binding"/>
    <property type="evidence" value="ECO:0007669"/>
    <property type="project" value="UniProtKB-KW"/>
</dbReference>
<evidence type="ECO:0000256" key="2">
    <source>
        <dbReference type="ARBA" id="ARBA00022771"/>
    </source>
</evidence>
<sequence>MADIKEDETKIDDRILVMVTCENLSCPNPPVVVNRCDVVMPLCKGCDHYHFCSRECQRVCWPMHKSQCQSGVLPKLRYTVILKNIMSNGPPANKNGNDLVILNRNETCSIEYEMARSAINFPFPKEFWEMVGERPGQVLIVRSLFIFIPCGFDFKTEVKVSEEEAKIEKVMGEYKLRVGALDNLGLAEDIIPRLAQILLDLYSLKSTWLFKIPHRIEENILPIIKAKWDRLAHKNEAYLIDNLINLAERMDVLSGPMFRIWVNKYMDIGKDTVHVVTL</sequence>
<evidence type="ECO:0000256" key="1">
    <source>
        <dbReference type="ARBA" id="ARBA00022723"/>
    </source>
</evidence>
<gene>
    <name evidence="5" type="ORF">Hyperionvirus35_12</name>
</gene>
<dbReference type="PROSITE" id="PS50865">
    <property type="entry name" value="ZF_MYND_2"/>
    <property type="match status" value="1"/>
</dbReference>